<evidence type="ECO:0000256" key="1">
    <source>
        <dbReference type="SAM" id="MobiDB-lite"/>
    </source>
</evidence>
<dbReference type="AlphaFoldDB" id="A0A6J8E3B3"/>
<feature type="compositionally biased region" description="Basic and acidic residues" evidence="1">
    <location>
        <begin position="83"/>
        <end position="110"/>
    </location>
</feature>
<sequence>MDKLNESLSQMATNLKLETNKISSQLTKDDLEILKVSEENTKKKITAVNDNTNSESSDDEDSDSNPSSTEVTFAKNKEKHIHTRDSIENQLSKQKDNVDKTTQDKLSDKQDYQPILNDKVSPFKQTDRNFDVDCWIIGTSVVKDLIARKIYRSKRVRITTLKEKTIRGAKAFIKIGKVSAANILLQVGSNDVDFDYDIENVAKEMRDLISFCKLSVPGSKILVGEALPRFYRNQVERCNYETKRSQFNTYLKEMERELDIVIIEHSNLTQVDFEDGIHLSKESGVPIYVRNIKEKLNTILGINYLHKTQPRQHGQVQGNKYQRQWNQNHRHTEDQEFYYPNRDNNKRGYRENYKRYNQMLDMKTMSIIVDRGMILKTVLHITKEEII</sequence>
<name>A0A6J8E3B3_MYTCO</name>
<proteinExistence type="predicted"/>
<dbReference type="InterPro" id="IPR036514">
    <property type="entry name" value="SGNH_hydro_sf"/>
</dbReference>
<accession>A0A6J8E3B3</accession>
<keyword evidence="3" id="KW-1185">Reference proteome</keyword>
<protein>
    <submittedName>
        <fullName evidence="2">Uncharacterized protein</fullName>
    </submittedName>
</protein>
<dbReference type="SUPFAM" id="SSF52266">
    <property type="entry name" value="SGNH hydrolase"/>
    <property type="match status" value="1"/>
</dbReference>
<gene>
    <name evidence="2" type="ORF">MCOR_48003</name>
</gene>
<reference evidence="2 3" key="1">
    <citation type="submission" date="2020-06" db="EMBL/GenBank/DDBJ databases">
        <authorList>
            <person name="Li R."/>
            <person name="Bekaert M."/>
        </authorList>
    </citation>
    <scope>NUCLEOTIDE SEQUENCE [LARGE SCALE GENOMIC DNA]</scope>
    <source>
        <strain evidence="3">wild</strain>
    </source>
</reference>
<dbReference type="Proteomes" id="UP000507470">
    <property type="component" value="Unassembled WGS sequence"/>
</dbReference>
<evidence type="ECO:0000313" key="3">
    <source>
        <dbReference type="Proteomes" id="UP000507470"/>
    </source>
</evidence>
<evidence type="ECO:0000313" key="2">
    <source>
        <dbReference type="EMBL" id="CAC5415299.1"/>
    </source>
</evidence>
<dbReference type="Gene3D" id="3.40.50.1110">
    <property type="entry name" value="SGNH hydrolase"/>
    <property type="match status" value="1"/>
</dbReference>
<dbReference type="OrthoDB" id="10072345at2759"/>
<organism evidence="2 3">
    <name type="scientific">Mytilus coruscus</name>
    <name type="common">Sea mussel</name>
    <dbReference type="NCBI Taxonomy" id="42192"/>
    <lineage>
        <taxon>Eukaryota</taxon>
        <taxon>Metazoa</taxon>
        <taxon>Spiralia</taxon>
        <taxon>Lophotrochozoa</taxon>
        <taxon>Mollusca</taxon>
        <taxon>Bivalvia</taxon>
        <taxon>Autobranchia</taxon>
        <taxon>Pteriomorphia</taxon>
        <taxon>Mytilida</taxon>
        <taxon>Mytiloidea</taxon>
        <taxon>Mytilidae</taxon>
        <taxon>Mytilinae</taxon>
        <taxon>Mytilus</taxon>
    </lineage>
</organism>
<dbReference type="EMBL" id="CACVKT020008399">
    <property type="protein sequence ID" value="CAC5415299.1"/>
    <property type="molecule type" value="Genomic_DNA"/>
</dbReference>
<feature type="region of interest" description="Disordered" evidence="1">
    <location>
        <begin position="38"/>
        <end position="110"/>
    </location>
</feature>